<evidence type="ECO:0000313" key="2">
    <source>
        <dbReference type="Proteomes" id="UP000800200"/>
    </source>
</evidence>
<proteinExistence type="predicted"/>
<reference evidence="1" key="1">
    <citation type="journal article" date="2020" name="Stud. Mycol.">
        <title>101 Dothideomycetes genomes: a test case for predicting lifestyles and emergence of pathogens.</title>
        <authorList>
            <person name="Haridas S."/>
            <person name="Albert R."/>
            <person name="Binder M."/>
            <person name="Bloem J."/>
            <person name="Labutti K."/>
            <person name="Salamov A."/>
            <person name="Andreopoulos B."/>
            <person name="Baker S."/>
            <person name="Barry K."/>
            <person name="Bills G."/>
            <person name="Bluhm B."/>
            <person name="Cannon C."/>
            <person name="Castanera R."/>
            <person name="Culley D."/>
            <person name="Daum C."/>
            <person name="Ezra D."/>
            <person name="Gonzalez J."/>
            <person name="Henrissat B."/>
            <person name="Kuo A."/>
            <person name="Liang C."/>
            <person name="Lipzen A."/>
            <person name="Lutzoni F."/>
            <person name="Magnuson J."/>
            <person name="Mondo S."/>
            <person name="Nolan M."/>
            <person name="Ohm R."/>
            <person name="Pangilinan J."/>
            <person name="Park H.-J."/>
            <person name="Ramirez L."/>
            <person name="Alfaro M."/>
            <person name="Sun H."/>
            <person name="Tritt A."/>
            <person name="Yoshinaga Y."/>
            <person name="Zwiers L.-H."/>
            <person name="Turgeon B."/>
            <person name="Goodwin S."/>
            <person name="Spatafora J."/>
            <person name="Crous P."/>
            <person name="Grigoriev I."/>
        </authorList>
    </citation>
    <scope>NUCLEOTIDE SEQUENCE</scope>
    <source>
        <strain evidence="1">CBS 207.26</strain>
    </source>
</reference>
<gene>
    <name evidence="1" type="ORF">K469DRAFT_608810</name>
</gene>
<sequence>MFEQPLDLRNLWHVGPPFTAARGDNISVNHIIQSLVGAAICQWVFEEKFQCTAMLKSPVLEQYRHHIVSLCGEKVLRGFDFAAHQSLIDDSHFQDSVLPRMASQLTERFFVAVQPFLVENQCTETNVRFRPILEGIFRDALDIKIAVMVSKDMYECIWPAPDSVFEKRSMETERSKYHREEPEGFRSDSRVRLPLVPGLAVYDHDRAMVDYYGFQRSDNAAAGSRRIIAKAIVLI</sequence>
<dbReference type="OrthoDB" id="303107at2759"/>
<organism evidence="1 2">
    <name type="scientific">Zopfia rhizophila CBS 207.26</name>
    <dbReference type="NCBI Taxonomy" id="1314779"/>
    <lineage>
        <taxon>Eukaryota</taxon>
        <taxon>Fungi</taxon>
        <taxon>Dikarya</taxon>
        <taxon>Ascomycota</taxon>
        <taxon>Pezizomycotina</taxon>
        <taxon>Dothideomycetes</taxon>
        <taxon>Dothideomycetes incertae sedis</taxon>
        <taxon>Zopfiaceae</taxon>
        <taxon>Zopfia</taxon>
    </lineage>
</organism>
<evidence type="ECO:0000313" key="1">
    <source>
        <dbReference type="EMBL" id="KAF2175979.1"/>
    </source>
</evidence>
<accession>A0A6A6DCN7</accession>
<dbReference type="AlphaFoldDB" id="A0A6A6DCN7"/>
<keyword evidence="2" id="KW-1185">Reference proteome</keyword>
<dbReference type="Proteomes" id="UP000800200">
    <property type="component" value="Unassembled WGS sequence"/>
</dbReference>
<name>A0A6A6DCN7_9PEZI</name>
<protein>
    <submittedName>
        <fullName evidence="1">Uncharacterized protein</fullName>
    </submittedName>
</protein>
<dbReference type="EMBL" id="ML994718">
    <property type="protein sequence ID" value="KAF2175979.1"/>
    <property type="molecule type" value="Genomic_DNA"/>
</dbReference>